<dbReference type="EMBL" id="FNDZ01000001">
    <property type="protein sequence ID" value="SDH96180.1"/>
    <property type="molecule type" value="Genomic_DNA"/>
</dbReference>
<evidence type="ECO:0000256" key="2">
    <source>
        <dbReference type="ARBA" id="ARBA00023065"/>
    </source>
</evidence>
<name>A0A1G8GPH4_9CLOT</name>
<dbReference type="InterPro" id="IPR044911">
    <property type="entry name" value="V-type_ATPase_csu/dsu_dom_3"/>
</dbReference>
<dbReference type="Gene3D" id="1.10.132.50">
    <property type="entry name" value="ATP synthase (C/AC39) subunit, domain 3"/>
    <property type="match status" value="3"/>
</dbReference>
<dbReference type="RefSeq" id="WP_031573223.1">
    <property type="nucleotide sequence ID" value="NZ_FNDZ01000001.1"/>
</dbReference>
<evidence type="ECO:0000313" key="3">
    <source>
        <dbReference type="EMBL" id="SDH96180.1"/>
    </source>
</evidence>
<dbReference type="PANTHER" id="PTHR38682">
    <property type="entry name" value="V-TYPE ATP SYNTHASE SUBUNIT C"/>
    <property type="match status" value="1"/>
</dbReference>
<dbReference type="SUPFAM" id="SSF103486">
    <property type="entry name" value="V-type ATP synthase subunit C"/>
    <property type="match status" value="1"/>
</dbReference>
<evidence type="ECO:0000256" key="1">
    <source>
        <dbReference type="ARBA" id="ARBA00022448"/>
    </source>
</evidence>
<proteinExistence type="predicted"/>
<gene>
    <name evidence="3" type="ORF">SAMN05421804_101324</name>
</gene>
<dbReference type="InterPro" id="IPR036079">
    <property type="entry name" value="ATPase_csu/dsu_sf"/>
</dbReference>
<sequence length="351" mass="41754">MGIVNSPALAAKAKSMYGLRLKKEDYDELLRKSTVPEIAGYLKNETDYGSTMRDIYENRIHRGQLEQLIRQNMYEKIERLLKFSMLTNHEFYRLNIVKREIEVILLILRAIIQDEEHEDIQYSTLISEIPLALSDYFSYDIDKISETSSLEDILDILQGTSYRAVLKKYMDKKEEKLDLPAIEQELFSAYYQNVFRVIEKNFSGRVKKELMDIYKTQIELMNIVKIYRMKKFFKVSNEYIEKTMVHMKSRMSDTFIKHLIAQPDAESVLRVLESSKYKMYVDDKEYTYIEYYSDQIKYHLAKRYMRFSIDSPVIYTVYVILMELEISNITNIIEAVRYGTQKSEVESLLIY</sequence>
<protein>
    <submittedName>
        <fullName evidence="3">V/A-type H+-transporting ATPase subunit C</fullName>
    </submittedName>
</protein>
<dbReference type="InterPro" id="IPR002843">
    <property type="entry name" value="ATPase_V0-cplx_csu/dsu"/>
</dbReference>
<dbReference type="Proteomes" id="UP000183255">
    <property type="component" value="Unassembled WGS sequence"/>
</dbReference>
<keyword evidence="2" id="KW-0406">Ion transport</keyword>
<organism evidence="3 4">
    <name type="scientific">Proteiniclasticum ruminis</name>
    <dbReference type="NCBI Taxonomy" id="398199"/>
    <lineage>
        <taxon>Bacteria</taxon>
        <taxon>Bacillati</taxon>
        <taxon>Bacillota</taxon>
        <taxon>Clostridia</taxon>
        <taxon>Eubacteriales</taxon>
        <taxon>Clostridiaceae</taxon>
        <taxon>Proteiniclasticum</taxon>
    </lineage>
</organism>
<evidence type="ECO:0000313" key="4">
    <source>
        <dbReference type="Proteomes" id="UP000183255"/>
    </source>
</evidence>
<dbReference type="InterPro" id="IPR050873">
    <property type="entry name" value="V-ATPase_V0D/AC39_subunit"/>
</dbReference>
<dbReference type="GO" id="GO:0046961">
    <property type="term" value="F:proton-transporting ATPase activity, rotational mechanism"/>
    <property type="evidence" value="ECO:0007669"/>
    <property type="project" value="InterPro"/>
</dbReference>
<reference evidence="3 4" key="1">
    <citation type="submission" date="2016-10" db="EMBL/GenBank/DDBJ databases">
        <authorList>
            <person name="de Groot N.N."/>
        </authorList>
    </citation>
    <scope>NUCLEOTIDE SEQUENCE [LARGE SCALE GENOMIC DNA]</scope>
    <source>
        <strain evidence="3 4">CGMCC 1.5058</strain>
    </source>
</reference>
<keyword evidence="1" id="KW-0813">Transport</keyword>
<dbReference type="Pfam" id="PF01992">
    <property type="entry name" value="vATP-synt_AC39"/>
    <property type="match status" value="1"/>
</dbReference>
<dbReference type="PANTHER" id="PTHR38682:SF1">
    <property type="entry name" value="V-TYPE ATP SYNTHASE SUBUNIT C"/>
    <property type="match status" value="1"/>
</dbReference>
<accession>A0A1G8GPH4</accession>
<dbReference type="AlphaFoldDB" id="A0A1G8GPH4"/>